<keyword evidence="5" id="KW-1185">Reference proteome</keyword>
<dbReference type="EMBL" id="CP009048">
    <property type="protein sequence ID" value="AIL63348.1"/>
    <property type="molecule type" value="Genomic_DNA"/>
</dbReference>
<dbReference type="EMBL" id="CP046621">
    <property type="protein sequence ID" value="QGW79082.1"/>
    <property type="molecule type" value="Genomic_DNA"/>
</dbReference>
<sequence>MQRISLRLVSILVVLLFAQFSVAADKDKTLEVINAYMSAWNKHDPDAAAQYFAENGEFLDASVGVPKVGREAARVEVIKLFIDAVPDLKWQMVGQPIVDGDNIAFEWQFDGHNTGAWAPETPATNKPLSFKGVSFIKLKDGKIASQHDYYDALSFNKQLGW</sequence>
<dbReference type="HOGENOM" id="CLU_100997_11_2_6"/>
<dbReference type="GO" id="GO:0016853">
    <property type="term" value="F:isomerase activity"/>
    <property type="evidence" value="ECO:0007669"/>
    <property type="project" value="UniProtKB-KW"/>
</dbReference>
<dbReference type="InterPro" id="IPR032710">
    <property type="entry name" value="NTF2-like_dom_sf"/>
</dbReference>
<evidence type="ECO:0000313" key="4">
    <source>
        <dbReference type="Proteomes" id="UP000028931"/>
    </source>
</evidence>
<accession>A0A077FDJ2</accession>
<gene>
    <name evidence="3" type="ORF">GPJ81_21105</name>
    <name evidence="2" type="ORF">PSAKL28_42030</name>
</gene>
<dbReference type="Gene3D" id="3.10.450.50">
    <property type="match status" value="1"/>
</dbReference>
<evidence type="ECO:0000313" key="3">
    <source>
        <dbReference type="EMBL" id="QGW79082.1"/>
    </source>
</evidence>
<feature type="chain" id="PRO_5035984685" evidence="1">
    <location>
        <begin position="24"/>
        <end position="161"/>
    </location>
</feature>
<feature type="signal peptide" evidence="1">
    <location>
        <begin position="1"/>
        <end position="23"/>
    </location>
</feature>
<dbReference type="Pfam" id="PF07366">
    <property type="entry name" value="SnoaL"/>
    <property type="match status" value="1"/>
</dbReference>
<dbReference type="Proteomes" id="UP000426235">
    <property type="component" value="Chromosome"/>
</dbReference>
<dbReference type="OrthoDB" id="7595152at2"/>
<keyword evidence="2" id="KW-0413">Isomerase</keyword>
<dbReference type="PANTHER" id="PTHR38436:SF1">
    <property type="entry name" value="ESTER CYCLASE"/>
    <property type="match status" value="1"/>
</dbReference>
<dbReference type="GO" id="GO:0030638">
    <property type="term" value="P:polyketide metabolic process"/>
    <property type="evidence" value="ECO:0007669"/>
    <property type="project" value="InterPro"/>
</dbReference>
<evidence type="ECO:0000313" key="5">
    <source>
        <dbReference type="Proteomes" id="UP000426235"/>
    </source>
</evidence>
<dbReference type="InterPro" id="IPR009959">
    <property type="entry name" value="Cyclase_SnoaL-like"/>
</dbReference>
<keyword evidence="1" id="KW-0732">Signal</keyword>
<dbReference type="KEGG" id="palk:PSAKL28_42030"/>
<dbReference type="PANTHER" id="PTHR38436">
    <property type="entry name" value="POLYKETIDE CYCLASE SNOAL-LIKE DOMAIN"/>
    <property type="match status" value="1"/>
</dbReference>
<dbReference type="Proteomes" id="UP000028931">
    <property type="component" value="Chromosome"/>
</dbReference>
<reference evidence="3" key="2">
    <citation type="submission" date="2019-12" db="EMBL/GenBank/DDBJ databases">
        <title>Hybrid Genome Assemblies of two High G+C Isolates from Undergraduate Microbiology Courses.</title>
        <authorList>
            <person name="Ne Ville C.J."/>
            <person name="Enright D."/>
            <person name="Hernandez I."/>
            <person name="Dodsworth J."/>
            <person name="Orwin P.M."/>
        </authorList>
    </citation>
    <scope>NUCLEOTIDE SEQUENCE [LARGE SCALE GENOMIC DNA]</scope>
    <source>
        <strain evidence="3">Neo</strain>
    </source>
</reference>
<dbReference type="AlphaFoldDB" id="A0A077FDJ2"/>
<dbReference type="eggNOG" id="COG5485">
    <property type="taxonomic scope" value="Bacteria"/>
</dbReference>
<dbReference type="SUPFAM" id="SSF54427">
    <property type="entry name" value="NTF2-like"/>
    <property type="match status" value="1"/>
</dbReference>
<organism evidence="2 4">
    <name type="scientific">Pseudomonas alkylphenolica</name>
    <dbReference type="NCBI Taxonomy" id="237609"/>
    <lineage>
        <taxon>Bacteria</taxon>
        <taxon>Pseudomonadati</taxon>
        <taxon>Pseudomonadota</taxon>
        <taxon>Gammaproteobacteria</taxon>
        <taxon>Pseudomonadales</taxon>
        <taxon>Pseudomonadaceae</taxon>
        <taxon>Pseudomonas</taxon>
    </lineage>
</organism>
<evidence type="ECO:0000256" key="1">
    <source>
        <dbReference type="SAM" id="SignalP"/>
    </source>
</evidence>
<name>A0A077FDJ2_9PSED</name>
<proteinExistence type="predicted"/>
<evidence type="ECO:0000313" key="2">
    <source>
        <dbReference type="EMBL" id="AIL63348.1"/>
    </source>
</evidence>
<dbReference type="RefSeq" id="WP_038614209.1">
    <property type="nucleotide sequence ID" value="NZ_CP009048.1"/>
</dbReference>
<protein>
    <submittedName>
        <fullName evidence="2">Ketosteroid isomerase-like protein</fullName>
    </submittedName>
    <submittedName>
        <fullName evidence="3">Polyketide cyclase</fullName>
    </submittedName>
</protein>
<reference evidence="2" key="1">
    <citation type="submission" date="2014-07" db="EMBL/GenBank/DDBJ databases">
        <authorList>
            <person name="Lee K."/>
            <person name="Lim J.Y."/>
            <person name="Hwang I."/>
        </authorList>
    </citation>
    <scope>NUCLEOTIDE SEQUENCE [LARGE SCALE GENOMIC DNA]</scope>
    <source>
        <strain evidence="2">KL28</strain>
    </source>
</reference>